<dbReference type="Gene3D" id="1.25.40.10">
    <property type="entry name" value="Tetratricopeptide repeat domain"/>
    <property type="match status" value="1"/>
</dbReference>
<comment type="caution">
    <text evidence="6">The sequence shown here is derived from an EMBL/GenBank/DDBJ whole genome shotgun (WGS) entry which is preliminary data.</text>
</comment>
<proteinExistence type="inferred from homology"/>
<comment type="function">
    <text evidence="4">Part of the endoplasmic reticulum membrane protein complex (EMC) that enables the energy-independent insertion into endoplasmic reticulum membranes of newly synthesized membrane proteins.</text>
</comment>
<dbReference type="PROSITE" id="PS50005">
    <property type="entry name" value="TPR"/>
    <property type="match status" value="1"/>
</dbReference>
<gene>
    <name evidence="6" type="ORF">BCR44DRAFT_61488</name>
</gene>
<dbReference type="Proteomes" id="UP000193411">
    <property type="component" value="Unassembled WGS sequence"/>
</dbReference>
<evidence type="ECO:0000256" key="2">
    <source>
        <dbReference type="ARBA" id="ARBA00022803"/>
    </source>
</evidence>
<dbReference type="PANTHER" id="PTHR12760">
    <property type="entry name" value="TETRATRICOPEPTIDE REPEAT PROTEIN"/>
    <property type="match status" value="1"/>
</dbReference>
<keyword evidence="4" id="KW-0256">Endoplasmic reticulum</keyword>
<protein>
    <recommendedName>
        <fullName evidence="4">ER membrane protein complex subunit 2</fullName>
    </recommendedName>
</protein>
<dbReference type="InterPro" id="IPR039856">
    <property type="entry name" value="EMC2-like"/>
</dbReference>
<evidence type="ECO:0000259" key="5">
    <source>
        <dbReference type="Pfam" id="PF22890"/>
    </source>
</evidence>
<evidence type="ECO:0000256" key="3">
    <source>
        <dbReference type="PROSITE-ProRule" id="PRU00339"/>
    </source>
</evidence>
<evidence type="ECO:0000256" key="1">
    <source>
        <dbReference type="ARBA" id="ARBA00022737"/>
    </source>
</evidence>
<evidence type="ECO:0000256" key="4">
    <source>
        <dbReference type="RuleBase" id="RU367091"/>
    </source>
</evidence>
<dbReference type="AlphaFoldDB" id="A0A1Y2I093"/>
<keyword evidence="1" id="KW-0677">Repeat</keyword>
<dbReference type="Pfam" id="PF22890">
    <property type="entry name" value="TPR_EMC2"/>
    <property type="match status" value="1"/>
</dbReference>
<dbReference type="STRING" id="765915.A0A1Y2I093"/>
<keyword evidence="7" id="KW-1185">Reference proteome</keyword>
<dbReference type="EMBL" id="MCFL01000003">
    <property type="protein sequence ID" value="ORZ40277.1"/>
    <property type="molecule type" value="Genomic_DNA"/>
</dbReference>
<sequence>MSPIAFTDALNELRSIRASNVVQPFRVAELCEIVLKTPSRLGDEIWTIYEQLSIALLDIGDISHAKMCVGKLEKEFSSSSIRVRKLHAMIAEASGDYDRAMALYNQIIEERESDMSVYKRKIGVLKTQGRIKEAIAALNSLLDTIPSDPEGWLELANLYLSQNMLQQAAFAVEEAILLLPTSHFVHLTYAQVQYALGAYELSLKSFCRSVELVPGFVAGLYGIVQATSALLTAGGVEASQAETKLWRELKVAAAAKLSAMYDKVAAASGGKDDSQTVRATRAYLQSA</sequence>
<comment type="subcellular location">
    <subcellularLocation>
        <location evidence="4">Endoplasmic reticulum membrane</location>
        <topology evidence="4">Peripheral membrane protein</topology>
        <orientation evidence="4">Cytoplasmic side</orientation>
    </subcellularLocation>
</comment>
<dbReference type="OrthoDB" id="124397at2759"/>
<evidence type="ECO:0000313" key="7">
    <source>
        <dbReference type="Proteomes" id="UP000193411"/>
    </source>
</evidence>
<keyword evidence="2 3" id="KW-0802">TPR repeat</keyword>
<dbReference type="InterPro" id="IPR019734">
    <property type="entry name" value="TPR_rpt"/>
</dbReference>
<comment type="subunit">
    <text evidence="4">Component of the ER membrane protein complex (EMC).</text>
</comment>
<comment type="similarity">
    <text evidence="4">Belongs to the EMC2 family.</text>
</comment>
<keyword evidence="4" id="KW-0472">Membrane</keyword>
<dbReference type="SUPFAM" id="SSF48452">
    <property type="entry name" value="TPR-like"/>
    <property type="match status" value="1"/>
</dbReference>
<dbReference type="SMART" id="SM00028">
    <property type="entry name" value="TPR"/>
    <property type="match status" value="4"/>
</dbReference>
<organism evidence="6 7">
    <name type="scientific">Catenaria anguillulae PL171</name>
    <dbReference type="NCBI Taxonomy" id="765915"/>
    <lineage>
        <taxon>Eukaryota</taxon>
        <taxon>Fungi</taxon>
        <taxon>Fungi incertae sedis</taxon>
        <taxon>Blastocladiomycota</taxon>
        <taxon>Blastocladiomycetes</taxon>
        <taxon>Blastocladiales</taxon>
        <taxon>Catenariaceae</taxon>
        <taxon>Catenaria</taxon>
    </lineage>
</organism>
<feature type="domain" description="EMC2 TPR-like" evidence="5">
    <location>
        <begin position="85"/>
        <end position="193"/>
    </location>
</feature>
<dbReference type="InterPro" id="IPR011990">
    <property type="entry name" value="TPR-like_helical_dom_sf"/>
</dbReference>
<name>A0A1Y2I093_9FUNG</name>
<feature type="repeat" description="TPR" evidence="3">
    <location>
        <begin position="149"/>
        <end position="182"/>
    </location>
</feature>
<evidence type="ECO:0000313" key="6">
    <source>
        <dbReference type="EMBL" id="ORZ40277.1"/>
    </source>
</evidence>
<accession>A0A1Y2I093</accession>
<dbReference type="GO" id="GO:0072546">
    <property type="term" value="C:EMC complex"/>
    <property type="evidence" value="ECO:0007669"/>
    <property type="project" value="UniProtKB-UniRule"/>
</dbReference>
<dbReference type="InterPro" id="IPR055217">
    <property type="entry name" value="TPR_EMC2"/>
</dbReference>
<reference evidence="6 7" key="1">
    <citation type="submission" date="2016-07" db="EMBL/GenBank/DDBJ databases">
        <title>Pervasive Adenine N6-methylation of Active Genes in Fungi.</title>
        <authorList>
            <consortium name="DOE Joint Genome Institute"/>
            <person name="Mondo S.J."/>
            <person name="Dannebaum R.O."/>
            <person name="Kuo R.C."/>
            <person name="Labutti K."/>
            <person name="Haridas S."/>
            <person name="Kuo A."/>
            <person name="Salamov A."/>
            <person name="Ahrendt S.R."/>
            <person name="Lipzen A."/>
            <person name="Sullivan W."/>
            <person name="Andreopoulos W.B."/>
            <person name="Clum A."/>
            <person name="Lindquist E."/>
            <person name="Daum C."/>
            <person name="Ramamoorthy G.K."/>
            <person name="Gryganskyi A."/>
            <person name="Culley D."/>
            <person name="Magnuson J.K."/>
            <person name="James T.Y."/>
            <person name="O'Malley M.A."/>
            <person name="Stajich J.E."/>
            <person name="Spatafora J.W."/>
            <person name="Visel A."/>
            <person name="Grigoriev I.V."/>
        </authorList>
    </citation>
    <scope>NUCLEOTIDE SEQUENCE [LARGE SCALE GENOMIC DNA]</scope>
    <source>
        <strain evidence="6 7">PL171</strain>
    </source>
</reference>